<dbReference type="Proteomes" id="UP000826234">
    <property type="component" value="Unassembled WGS sequence"/>
</dbReference>
<evidence type="ECO:0000256" key="16">
    <source>
        <dbReference type="ARBA" id="ARBA00041719"/>
    </source>
</evidence>
<comment type="catalytic activity">
    <reaction evidence="17">
        <text>a beta-D-Gal-(1-&gt;4)-beta-D-GlcNAc-(1-&gt;3)-beta-D-Gal-(1-&gt;4)-beta-D-GlcNAc derivative + UDP-N-acetyl-alpha-D-glucosamine = a beta-D-Gal-(1-&gt;4)-beta-D-GlcNAc-(1-&gt;3)-[beta-D-GlcNAc-(1-&gt;6)]-beta-D-Gal-(1-&gt;4)-N-acetyl-beta-D-GlcNAc derivative + UDP + H(+)</text>
        <dbReference type="Rhea" id="RHEA:54820"/>
        <dbReference type="ChEBI" id="CHEBI:15378"/>
        <dbReference type="ChEBI" id="CHEBI:57705"/>
        <dbReference type="ChEBI" id="CHEBI:58223"/>
        <dbReference type="ChEBI" id="CHEBI:138371"/>
        <dbReference type="ChEBI" id="CHEBI:138372"/>
        <dbReference type="EC" id="2.4.1.150"/>
    </reaction>
</comment>
<keyword evidence="25" id="KW-1185">Reference proteome</keyword>
<feature type="transmembrane region" description="Helical" evidence="23">
    <location>
        <begin position="12"/>
        <end position="31"/>
    </location>
</feature>
<evidence type="ECO:0000256" key="21">
    <source>
        <dbReference type="ARBA" id="ARBA00049911"/>
    </source>
</evidence>
<evidence type="ECO:0000256" key="14">
    <source>
        <dbReference type="ARBA" id="ARBA00038948"/>
    </source>
</evidence>
<name>A0ABQ7SR14_PHRPL</name>
<keyword evidence="9" id="KW-1015">Disulfide bond</keyword>
<dbReference type="EC" id="2.4.1.102" evidence="14"/>
<evidence type="ECO:0000256" key="22">
    <source>
        <dbReference type="ARBA" id="ARBA00055416"/>
    </source>
</evidence>
<gene>
    <name evidence="24" type="ORF">JD844_014100</name>
</gene>
<evidence type="ECO:0000256" key="6">
    <source>
        <dbReference type="ARBA" id="ARBA00022968"/>
    </source>
</evidence>
<evidence type="ECO:0000256" key="13">
    <source>
        <dbReference type="ARBA" id="ARBA00038912"/>
    </source>
</evidence>
<evidence type="ECO:0000256" key="19">
    <source>
        <dbReference type="ARBA" id="ARBA00049870"/>
    </source>
</evidence>
<evidence type="ECO:0000256" key="7">
    <source>
        <dbReference type="ARBA" id="ARBA00022989"/>
    </source>
</evidence>
<evidence type="ECO:0000256" key="12">
    <source>
        <dbReference type="ARBA" id="ARBA00038907"/>
    </source>
</evidence>
<evidence type="ECO:0000256" key="2">
    <source>
        <dbReference type="ARBA" id="ARBA00004922"/>
    </source>
</evidence>
<reference evidence="24 25" key="1">
    <citation type="journal article" date="2022" name="Gigascience">
        <title>A chromosome-level genome assembly and annotation of the desert horned lizard, Phrynosoma platyrhinos, provides insight into chromosomal rearrangements among reptiles.</title>
        <authorList>
            <person name="Koochekian N."/>
            <person name="Ascanio A."/>
            <person name="Farleigh K."/>
            <person name="Card D.C."/>
            <person name="Schield D.R."/>
            <person name="Castoe T.A."/>
            <person name="Jezkova T."/>
        </authorList>
    </citation>
    <scope>NUCLEOTIDE SEQUENCE [LARGE SCALE GENOMIC DNA]</scope>
    <source>
        <strain evidence="24">NK-2021</strain>
    </source>
</reference>
<keyword evidence="5 23" id="KW-0812">Transmembrane</keyword>
<evidence type="ECO:0000256" key="1">
    <source>
        <dbReference type="ARBA" id="ARBA00004323"/>
    </source>
</evidence>
<accession>A0ABQ7SR14</accession>
<evidence type="ECO:0000313" key="24">
    <source>
        <dbReference type="EMBL" id="KAH0619812.1"/>
    </source>
</evidence>
<sequence length="438" mass="50185">MHFSERRLFSQVSRLVVVGSLMLFAVAVLKYTSWECELQDLGQDSTDPRRQSCKDQVYQSLQLSPRGNISCSRLSRGDPEAVQEALLNRLQQKTGGNHLQENHYLNMTKDCGLFKASRKFIEFPLSKEEEDFPIAYSMVIHDKIEMFERLLRAIYTPQNVYCVHVDAKSPQPFQEAVQSIVSCFGNVFMASKQEKVVYASWGRVQADLNCMEDLLQTKVPWRYLLNTCGTDFPIKTNAEIVRSLKVLNGKNNMESERPSAYKTGRWKYHHKVADSVVRTEMEKSPPPQSSPMFTGSAYVVLTREFVQHLFQDPVAKQVIEWSKDTYSPDEHLWATLHRMPGMPGGVPFNSKFDLTDMNAIVRLVKWSYSEGDIAKGAPYPPCMGTSRRAVCVYGVGDLHWVLSQHHLFANKFDLRVDEYAIQCLEEHLRYKAIYGKAL</sequence>
<keyword evidence="10" id="KW-0325">Glycoprotein</keyword>
<evidence type="ECO:0000256" key="18">
    <source>
        <dbReference type="ARBA" id="ARBA00048927"/>
    </source>
</evidence>
<proteinExistence type="inferred from homology"/>
<keyword evidence="4" id="KW-0808">Transferase</keyword>
<evidence type="ECO:0000256" key="15">
    <source>
        <dbReference type="ARBA" id="ARBA00039292"/>
    </source>
</evidence>
<comment type="catalytic activity">
    <reaction evidence="19">
        <text>a 3-O-[beta-D-galactosyl-(1-&gt;3)-N-acetyl-alpha-D-galactosaminyl]-L-threonyl-[protein] + UDP-N-acetyl-alpha-D-glucosamine = a 3-O-{beta-D-galactosyl-(1-&gt;3)-[N-acetyl-beta-D-glucosaminyl-(1-&gt;6)]-N-acetyl-alpha-D-galactosaminyl}-L-threonyl-[protein] + UDP + H(+)</text>
        <dbReference type="Rhea" id="RHEA:56216"/>
        <dbReference type="Rhea" id="RHEA-COMP:13923"/>
        <dbReference type="Rhea" id="RHEA-COMP:14420"/>
        <dbReference type="ChEBI" id="CHEBI:15378"/>
        <dbReference type="ChEBI" id="CHEBI:57705"/>
        <dbReference type="ChEBI" id="CHEBI:58223"/>
        <dbReference type="ChEBI" id="CHEBI:137950"/>
        <dbReference type="ChEBI" id="CHEBI:139607"/>
        <dbReference type="EC" id="2.4.1.102"/>
    </reaction>
</comment>
<evidence type="ECO:0000256" key="11">
    <source>
        <dbReference type="ARBA" id="ARBA00038150"/>
    </source>
</evidence>
<dbReference type="PANTHER" id="PTHR19297">
    <property type="entry name" value="GLYCOSYLTRANSFERASE 14 FAMILY MEMBER"/>
    <property type="match status" value="1"/>
</dbReference>
<comment type="function">
    <text evidence="22">Glycosyltransferase that can synthesize all known mucin beta 6 N-acetylglucosaminides. Mediates core 2 and core 4 O-glycan branching, 2 important steps in mucin-type biosynthesis. Also has I-branching enzyme activity by converting linear into branched poly-N-acetyllactosaminoglycans, leading to introduce the blood group I antigen during embryonic development.</text>
</comment>
<dbReference type="InterPro" id="IPR003406">
    <property type="entry name" value="Glyco_trans_14"/>
</dbReference>
<dbReference type="Pfam" id="PF02485">
    <property type="entry name" value="Branch"/>
    <property type="match status" value="1"/>
</dbReference>
<evidence type="ECO:0000256" key="17">
    <source>
        <dbReference type="ARBA" id="ARBA00047621"/>
    </source>
</evidence>
<comment type="pathway">
    <text evidence="2">Protein modification; protein glycosylation.</text>
</comment>
<dbReference type="EC" id="2.4.1.150" evidence="12"/>
<keyword evidence="8 23" id="KW-0472">Membrane</keyword>
<comment type="similarity">
    <text evidence="11">Belongs to the glycosyltransferase 14 family.</text>
</comment>
<evidence type="ECO:0000256" key="5">
    <source>
        <dbReference type="ARBA" id="ARBA00022692"/>
    </source>
</evidence>
<evidence type="ECO:0000256" key="9">
    <source>
        <dbReference type="ARBA" id="ARBA00023157"/>
    </source>
</evidence>
<dbReference type="PANTHER" id="PTHR19297:SF81">
    <property type="entry name" value="BETA-1,3-GALACTOSYL-O-GLYCOSYL-GLYCOPROTEIN BETA-1,6-N-ACETYLGLUCOSAMINYLTRANSFERASE 3"/>
    <property type="match status" value="1"/>
</dbReference>
<comment type="catalytic activity">
    <reaction evidence="18">
        <text>3-O-[N-acetyl-beta-D-glucosaminyl-(1-&gt;3)-N-acetyl-alpha-D-galactosaminyl]-L-seryl-[protein] + UDP-N-acetyl-alpha-D-glucosamine = 3-O-[N-acetyl-beta-D-glucosaminyl-(1-&gt;3)-[N-acetyl-beta-D-glucosaminyl-(1-&gt;6)]-N-acetyl-alpha-D-galactosaminyl]-L-seryl-[protein] + UDP + H(+)</text>
        <dbReference type="Rhea" id="RHEA:56188"/>
        <dbReference type="Rhea" id="RHEA-COMP:11691"/>
        <dbReference type="Rhea" id="RHEA-COMP:14412"/>
        <dbReference type="ChEBI" id="CHEBI:15378"/>
        <dbReference type="ChEBI" id="CHEBI:57705"/>
        <dbReference type="ChEBI" id="CHEBI:58223"/>
        <dbReference type="ChEBI" id="CHEBI:87079"/>
        <dbReference type="ChEBI" id="CHEBI:139581"/>
        <dbReference type="EC" id="2.4.1.148"/>
    </reaction>
</comment>
<comment type="catalytic activity">
    <reaction evidence="20">
        <text>a 3-O-[N-acetyl-beta-D-glucosaminyl-(1-&gt;3)-N-acetyl-alpha-D-galactosaminyl]-L-threonyl-[protein] + UDP-N-acetyl-alpha-D-glucosamine = 3-O-[N-acetyl-beta-D-glucosaminyl-(1-&gt;3)-[N-acetyl-beta-D-glucosaminyl-(1-&gt;6)]-N-acetyl-alpha-D-galactosaminyl]-L-threonyl-[protein] + UDP + H(+)</text>
        <dbReference type="Rhea" id="RHEA:56192"/>
        <dbReference type="Rhea" id="RHEA-COMP:11692"/>
        <dbReference type="Rhea" id="RHEA-COMP:14413"/>
        <dbReference type="ChEBI" id="CHEBI:15378"/>
        <dbReference type="ChEBI" id="CHEBI:57705"/>
        <dbReference type="ChEBI" id="CHEBI:58223"/>
        <dbReference type="ChEBI" id="CHEBI:87080"/>
        <dbReference type="ChEBI" id="CHEBI:139580"/>
        <dbReference type="EC" id="2.4.1.148"/>
    </reaction>
</comment>
<comment type="subcellular location">
    <subcellularLocation>
        <location evidence="1">Golgi apparatus membrane</location>
        <topology evidence="1">Single-pass type II membrane protein</topology>
    </subcellularLocation>
</comment>
<organism evidence="24 25">
    <name type="scientific">Phrynosoma platyrhinos</name>
    <name type="common">Desert horned lizard</name>
    <dbReference type="NCBI Taxonomy" id="52577"/>
    <lineage>
        <taxon>Eukaryota</taxon>
        <taxon>Metazoa</taxon>
        <taxon>Chordata</taxon>
        <taxon>Craniata</taxon>
        <taxon>Vertebrata</taxon>
        <taxon>Euteleostomi</taxon>
        <taxon>Lepidosauria</taxon>
        <taxon>Squamata</taxon>
        <taxon>Bifurcata</taxon>
        <taxon>Unidentata</taxon>
        <taxon>Episquamata</taxon>
        <taxon>Toxicofera</taxon>
        <taxon>Iguania</taxon>
        <taxon>Phrynosomatidae</taxon>
        <taxon>Phrynosomatinae</taxon>
        <taxon>Phrynosoma</taxon>
    </lineage>
</organism>
<comment type="catalytic activity">
    <reaction evidence="21">
        <text>a 3-O-[beta-D-galactosyl-(1-&gt;3)-N-acetyl-alpha-D-galactosaminyl]-L-seryl-[protein] + UDP-N-acetyl-alpha-D-glucosamine = 3-O-{beta-D-galactosyl-(1-&gt;3)-[N-acetyl-beta-D-glucosaminyl-(1-&gt;6)]-N-acetyl-alpha-D-galactosaminyl}-L-seryl-[protein] + UDP + H(+)</text>
        <dbReference type="Rhea" id="RHEA:56212"/>
        <dbReference type="Rhea" id="RHEA-COMP:13922"/>
        <dbReference type="Rhea" id="RHEA-COMP:14419"/>
        <dbReference type="ChEBI" id="CHEBI:15378"/>
        <dbReference type="ChEBI" id="CHEBI:57705"/>
        <dbReference type="ChEBI" id="CHEBI:58223"/>
        <dbReference type="ChEBI" id="CHEBI:137949"/>
        <dbReference type="ChEBI" id="CHEBI:139605"/>
        <dbReference type="EC" id="2.4.1.102"/>
    </reaction>
</comment>
<evidence type="ECO:0000313" key="25">
    <source>
        <dbReference type="Proteomes" id="UP000826234"/>
    </source>
</evidence>
<keyword evidence="6" id="KW-0735">Signal-anchor</keyword>
<evidence type="ECO:0000256" key="10">
    <source>
        <dbReference type="ARBA" id="ARBA00023180"/>
    </source>
</evidence>
<keyword evidence="7 23" id="KW-1133">Transmembrane helix</keyword>
<protein>
    <recommendedName>
        <fullName evidence="15">Beta-1,3-galactosyl-O-glycosyl-glycoprotein beta-1,6-N-acetylglucosaminyltransferase 3</fullName>
        <ecNumber evidence="14">2.4.1.102</ecNumber>
        <ecNumber evidence="13">2.4.1.148</ecNumber>
        <ecNumber evidence="12">2.4.1.150</ecNumber>
    </recommendedName>
    <alternativeName>
        <fullName evidence="16">C2GnT-mucin type</fullName>
    </alternativeName>
</protein>
<evidence type="ECO:0000256" key="8">
    <source>
        <dbReference type="ARBA" id="ARBA00023136"/>
    </source>
</evidence>
<dbReference type="EMBL" id="JAIPUX010003439">
    <property type="protein sequence ID" value="KAH0619812.1"/>
    <property type="molecule type" value="Genomic_DNA"/>
</dbReference>
<evidence type="ECO:0000256" key="3">
    <source>
        <dbReference type="ARBA" id="ARBA00022676"/>
    </source>
</evidence>
<evidence type="ECO:0000256" key="4">
    <source>
        <dbReference type="ARBA" id="ARBA00022679"/>
    </source>
</evidence>
<comment type="caution">
    <text evidence="24">The sequence shown here is derived from an EMBL/GenBank/DDBJ whole genome shotgun (WGS) entry which is preliminary data.</text>
</comment>
<evidence type="ECO:0000256" key="23">
    <source>
        <dbReference type="SAM" id="Phobius"/>
    </source>
</evidence>
<evidence type="ECO:0000256" key="20">
    <source>
        <dbReference type="ARBA" id="ARBA00049876"/>
    </source>
</evidence>
<keyword evidence="3" id="KW-0328">Glycosyltransferase</keyword>
<dbReference type="EC" id="2.4.1.148" evidence="13"/>